<evidence type="ECO:0000313" key="2">
    <source>
        <dbReference type="EMBL" id="RED46510.1"/>
    </source>
</evidence>
<evidence type="ECO:0000256" key="1">
    <source>
        <dbReference type="SAM" id="SignalP"/>
    </source>
</evidence>
<feature type="signal peptide" evidence="1">
    <location>
        <begin position="1"/>
        <end position="19"/>
    </location>
</feature>
<keyword evidence="1" id="KW-0732">Signal</keyword>
<proteinExistence type="predicted"/>
<evidence type="ECO:0008006" key="4">
    <source>
        <dbReference type="Google" id="ProtNLM"/>
    </source>
</evidence>
<comment type="caution">
    <text evidence="2">The sequence shown here is derived from an EMBL/GenBank/DDBJ whole genome shotgun (WGS) entry which is preliminary data.</text>
</comment>
<dbReference type="RefSeq" id="WP_147299160.1">
    <property type="nucleotide sequence ID" value="NZ_CANKZP010000001.1"/>
</dbReference>
<dbReference type="PROSITE" id="PS51257">
    <property type="entry name" value="PROKAR_LIPOPROTEIN"/>
    <property type="match status" value="1"/>
</dbReference>
<feature type="chain" id="PRO_5017745357" description="Lipoprotein" evidence="1">
    <location>
        <begin position="20"/>
        <end position="175"/>
    </location>
</feature>
<dbReference type="Proteomes" id="UP000256980">
    <property type="component" value="Unassembled WGS sequence"/>
</dbReference>
<organism evidence="2 3">
    <name type="scientific">Winogradskyella eximia</name>
    <dbReference type="NCBI Taxonomy" id="262006"/>
    <lineage>
        <taxon>Bacteria</taxon>
        <taxon>Pseudomonadati</taxon>
        <taxon>Bacteroidota</taxon>
        <taxon>Flavobacteriia</taxon>
        <taxon>Flavobacteriales</taxon>
        <taxon>Flavobacteriaceae</taxon>
        <taxon>Winogradskyella</taxon>
    </lineage>
</organism>
<accession>A0A3D9HAI4</accession>
<keyword evidence="3" id="KW-1185">Reference proteome</keyword>
<dbReference type="OrthoDB" id="1443931at2"/>
<gene>
    <name evidence="2" type="ORF">DFQ10_101281</name>
</gene>
<sequence>MKIISVILLLCCVMVLSCGDDKSSESQTESIENTNQNAKITAKTIENIDYKDYALSPESEKMIVTWERYQELAMQINYLKKADFSFFNGDKELLKKFIDEFKSQIPEEVKTNPTMSRIAIIETSLLKLNENLTIDNIERKDKITGIKDVFVAFSNLNYQINRKLERDFYDKIQHE</sequence>
<name>A0A3D9HAI4_9FLAO</name>
<dbReference type="EMBL" id="QRDV01000001">
    <property type="protein sequence ID" value="RED46510.1"/>
    <property type="molecule type" value="Genomic_DNA"/>
</dbReference>
<dbReference type="AlphaFoldDB" id="A0A3D9HAI4"/>
<protein>
    <recommendedName>
        <fullName evidence="4">Lipoprotein</fullName>
    </recommendedName>
</protein>
<evidence type="ECO:0000313" key="3">
    <source>
        <dbReference type="Proteomes" id="UP000256980"/>
    </source>
</evidence>
<reference evidence="2 3" key="1">
    <citation type="submission" date="2018-07" db="EMBL/GenBank/DDBJ databases">
        <title>Genomic Encyclopedia of Type Strains, Phase III (KMG-III): the genomes of soil and plant-associated and newly described type strains.</title>
        <authorList>
            <person name="Whitman W."/>
        </authorList>
    </citation>
    <scope>NUCLEOTIDE SEQUENCE [LARGE SCALE GENOMIC DNA]</scope>
    <source>
        <strain evidence="2 3">CECT 7946</strain>
    </source>
</reference>